<dbReference type="InterPro" id="IPR010273">
    <property type="entry name" value="DUF881"/>
</dbReference>
<name>A0A0W8I7J7_9MICO</name>
<comment type="caution">
    <text evidence="3">The sequence shown here is derived from an EMBL/GenBank/DDBJ whole genome shotgun (WGS) entry which is preliminary data.</text>
</comment>
<gene>
    <name evidence="3" type="ORF">AVL62_04160</name>
</gene>
<dbReference type="GO" id="GO:0005886">
    <property type="term" value="C:plasma membrane"/>
    <property type="evidence" value="ECO:0007669"/>
    <property type="project" value="TreeGrafter"/>
</dbReference>
<dbReference type="EMBL" id="LQBL01000027">
    <property type="protein sequence ID" value="KUG54415.1"/>
    <property type="molecule type" value="Genomic_DNA"/>
</dbReference>
<dbReference type="Proteomes" id="UP000054837">
    <property type="component" value="Unassembled WGS sequence"/>
</dbReference>
<keyword evidence="4" id="KW-1185">Reference proteome</keyword>
<evidence type="ECO:0008006" key="5">
    <source>
        <dbReference type="Google" id="ProtNLM"/>
    </source>
</evidence>
<sequence>MARPGPGTPGDPPRERDPAASMALLEQVLDPPVGPGYSSAAQDRLAQGLAPSSGTRTWLMFGTAVTLGLLFTVTAATLRTPDPAEAAGRDQLIERIDAAQALGDERSEQVASLRADIRGIEQQALQTTGSGSRLAAAELRAGGVALQGPGVEVTLRDADRATDAAPGDEGDLERVTSRDLQLVVNGLWSAGAEAIAINEHRLTSTSAIRFAGQAIIVDFRGLTPPYVVRAIGDPQALQEELTSGMTGAYLRELDRQFGLGSEVVPQDRVVVGAGARLSTREGRIPTELAPQTPEQDDLPGSTPTREEPR</sequence>
<dbReference type="RefSeq" id="WP_058891148.1">
    <property type="nucleotide sequence ID" value="NZ_LQBL01000027.1"/>
</dbReference>
<proteinExistence type="inferred from homology"/>
<dbReference type="Gene3D" id="3.30.70.1880">
    <property type="entry name" value="Protein of unknown function DUF881"/>
    <property type="match status" value="1"/>
</dbReference>
<evidence type="ECO:0000256" key="1">
    <source>
        <dbReference type="ARBA" id="ARBA00009108"/>
    </source>
</evidence>
<dbReference type="AlphaFoldDB" id="A0A0W8I7J7"/>
<feature type="compositionally biased region" description="Pro residues" evidence="2">
    <location>
        <begin position="1"/>
        <end position="11"/>
    </location>
</feature>
<comment type="similarity">
    <text evidence="1">Belongs to the UPF0749 family.</text>
</comment>
<evidence type="ECO:0000313" key="3">
    <source>
        <dbReference type="EMBL" id="KUG54415.1"/>
    </source>
</evidence>
<dbReference type="PANTHER" id="PTHR37313:SF1">
    <property type="entry name" value="UPF0749 PROTEIN RV1823"/>
    <property type="match status" value="1"/>
</dbReference>
<protein>
    <recommendedName>
        <fullName evidence="5">DUF881 domain-containing protein</fullName>
    </recommendedName>
</protein>
<feature type="region of interest" description="Disordered" evidence="2">
    <location>
        <begin position="1"/>
        <end position="20"/>
    </location>
</feature>
<evidence type="ECO:0000313" key="4">
    <source>
        <dbReference type="Proteomes" id="UP000054837"/>
    </source>
</evidence>
<feature type="region of interest" description="Disordered" evidence="2">
    <location>
        <begin position="280"/>
        <end position="309"/>
    </location>
</feature>
<dbReference type="STRING" id="767452.AVL62_04160"/>
<evidence type="ECO:0000256" key="2">
    <source>
        <dbReference type="SAM" id="MobiDB-lite"/>
    </source>
</evidence>
<dbReference type="Pfam" id="PF05949">
    <property type="entry name" value="DUF881"/>
    <property type="match status" value="1"/>
</dbReference>
<organism evidence="3 4">
    <name type="scientific">Serinicoccus chungangensis</name>
    <dbReference type="NCBI Taxonomy" id="767452"/>
    <lineage>
        <taxon>Bacteria</taxon>
        <taxon>Bacillati</taxon>
        <taxon>Actinomycetota</taxon>
        <taxon>Actinomycetes</taxon>
        <taxon>Micrococcales</taxon>
        <taxon>Ornithinimicrobiaceae</taxon>
        <taxon>Serinicoccus</taxon>
    </lineage>
</organism>
<reference evidence="3 4" key="1">
    <citation type="submission" date="2015-12" db="EMBL/GenBank/DDBJ databases">
        <title>Serinicoccus chungangenesis strain CD08_5 genome sequencing and assembly.</title>
        <authorList>
            <person name="Chander A.M."/>
            <person name="Kaur G."/>
            <person name="Nair G.R."/>
            <person name="Dhawan D.K."/>
            <person name="Kochhar R.K."/>
            <person name="Mayilraj S."/>
            <person name="Bhadada S.K."/>
        </authorList>
    </citation>
    <scope>NUCLEOTIDE SEQUENCE [LARGE SCALE GENOMIC DNA]</scope>
    <source>
        <strain evidence="3 4">CD08_5</strain>
    </source>
</reference>
<dbReference type="OrthoDB" id="3218134at2"/>
<dbReference type="PANTHER" id="PTHR37313">
    <property type="entry name" value="UPF0749 PROTEIN RV1825"/>
    <property type="match status" value="1"/>
</dbReference>
<accession>A0A0W8I7J7</accession>